<keyword evidence="3" id="KW-1185">Reference proteome</keyword>
<evidence type="ECO:0000313" key="3">
    <source>
        <dbReference type="Proteomes" id="UP001283361"/>
    </source>
</evidence>
<protein>
    <submittedName>
        <fullName evidence="2">Uncharacterized protein</fullName>
    </submittedName>
</protein>
<evidence type="ECO:0000256" key="1">
    <source>
        <dbReference type="SAM" id="MobiDB-lite"/>
    </source>
</evidence>
<evidence type="ECO:0000313" key="2">
    <source>
        <dbReference type="EMBL" id="KAK3789271.1"/>
    </source>
</evidence>
<accession>A0AAE1E000</accession>
<proteinExistence type="predicted"/>
<dbReference type="EMBL" id="JAWDGP010001678">
    <property type="protein sequence ID" value="KAK3789271.1"/>
    <property type="molecule type" value="Genomic_DNA"/>
</dbReference>
<gene>
    <name evidence="2" type="ORF">RRG08_001661</name>
</gene>
<organism evidence="2 3">
    <name type="scientific">Elysia crispata</name>
    <name type="common">lettuce slug</name>
    <dbReference type="NCBI Taxonomy" id="231223"/>
    <lineage>
        <taxon>Eukaryota</taxon>
        <taxon>Metazoa</taxon>
        <taxon>Spiralia</taxon>
        <taxon>Lophotrochozoa</taxon>
        <taxon>Mollusca</taxon>
        <taxon>Gastropoda</taxon>
        <taxon>Heterobranchia</taxon>
        <taxon>Euthyneura</taxon>
        <taxon>Panpulmonata</taxon>
        <taxon>Sacoglossa</taxon>
        <taxon>Placobranchoidea</taxon>
        <taxon>Plakobranchidae</taxon>
        <taxon>Elysia</taxon>
    </lineage>
</organism>
<feature type="region of interest" description="Disordered" evidence="1">
    <location>
        <begin position="52"/>
        <end position="122"/>
    </location>
</feature>
<comment type="caution">
    <text evidence="2">The sequence shown here is derived from an EMBL/GenBank/DDBJ whole genome shotgun (WGS) entry which is preliminary data.</text>
</comment>
<dbReference type="Proteomes" id="UP001283361">
    <property type="component" value="Unassembled WGS sequence"/>
</dbReference>
<dbReference type="AlphaFoldDB" id="A0AAE1E000"/>
<sequence length="122" mass="13885">MKVSCVTNFPPVIRAGALCPPSVNTVALFSRNVRRRPKQKGAAWTSARLRGTDRETCETGRKTDRDLRDWKKTDRKSSETGRKTDRETCETGRKTDRESCETGRKTDRESSETGRKTDRESC</sequence>
<reference evidence="2" key="1">
    <citation type="journal article" date="2023" name="G3 (Bethesda)">
        <title>A reference genome for the long-term kleptoplast-retaining sea slug Elysia crispata morphotype clarki.</title>
        <authorList>
            <person name="Eastman K.E."/>
            <person name="Pendleton A.L."/>
            <person name="Shaikh M.A."/>
            <person name="Suttiyut T."/>
            <person name="Ogas R."/>
            <person name="Tomko P."/>
            <person name="Gavelis G."/>
            <person name="Widhalm J.R."/>
            <person name="Wisecaver J.H."/>
        </authorList>
    </citation>
    <scope>NUCLEOTIDE SEQUENCE</scope>
    <source>
        <strain evidence="2">ECLA1</strain>
    </source>
</reference>
<name>A0AAE1E000_9GAST</name>